<proteinExistence type="predicted"/>
<reference evidence="2 3" key="1">
    <citation type="submission" date="2017-03" db="EMBL/GenBank/DDBJ databases">
        <title>Genomes of endolithic fungi from Antarctica.</title>
        <authorList>
            <person name="Coleine C."/>
            <person name="Masonjones S."/>
            <person name="Stajich J.E."/>
        </authorList>
    </citation>
    <scope>NUCLEOTIDE SEQUENCE [LARGE SCALE GENOMIC DNA]</scope>
    <source>
        <strain evidence="2 3">CCFEE 6314</strain>
    </source>
</reference>
<feature type="compositionally biased region" description="Basic and acidic residues" evidence="1">
    <location>
        <begin position="75"/>
        <end position="94"/>
    </location>
</feature>
<evidence type="ECO:0000313" key="2">
    <source>
        <dbReference type="EMBL" id="RVX73863.1"/>
    </source>
</evidence>
<sequence length="94" mass="9728">MPRGAEYAGEPPQSDNAIENGKDIIHGGDGKPTSEEEIRRAGKTAPLPEGLNEVHDGVHSGGGSRGIPASGSGKGGHEPKTLGEEKGLHIERKK</sequence>
<dbReference type="OrthoDB" id="3439627at2759"/>
<protein>
    <submittedName>
        <fullName evidence="2">Uncharacterized protein</fullName>
    </submittedName>
</protein>
<evidence type="ECO:0000313" key="3">
    <source>
        <dbReference type="Proteomes" id="UP000288859"/>
    </source>
</evidence>
<feature type="compositionally biased region" description="Basic and acidic residues" evidence="1">
    <location>
        <begin position="20"/>
        <end position="40"/>
    </location>
</feature>
<gene>
    <name evidence="2" type="ORF">B0A52_02753</name>
</gene>
<dbReference type="EMBL" id="NAJM01000006">
    <property type="protein sequence ID" value="RVX73863.1"/>
    <property type="molecule type" value="Genomic_DNA"/>
</dbReference>
<name>A0A438NDI4_EXOME</name>
<dbReference type="Proteomes" id="UP000288859">
    <property type="component" value="Unassembled WGS sequence"/>
</dbReference>
<accession>A0A438NDI4</accession>
<organism evidence="2 3">
    <name type="scientific">Exophiala mesophila</name>
    <name type="common">Black yeast-like fungus</name>
    <dbReference type="NCBI Taxonomy" id="212818"/>
    <lineage>
        <taxon>Eukaryota</taxon>
        <taxon>Fungi</taxon>
        <taxon>Dikarya</taxon>
        <taxon>Ascomycota</taxon>
        <taxon>Pezizomycotina</taxon>
        <taxon>Eurotiomycetes</taxon>
        <taxon>Chaetothyriomycetidae</taxon>
        <taxon>Chaetothyriales</taxon>
        <taxon>Herpotrichiellaceae</taxon>
        <taxon>Exophiala</taxon>
    </lineage>
</organism>
<dbReference type="AlphaFoldDB" id="A0A438NDI4"/>
<feature type="region of interest" description="Disordered" evidence="1">
    <location>
        <begin position="1"/>
        <end position="94"/>
    </location>
</feature>
<evidence type="ECO:0000256" key="1">
    <source>
        <dbReference type="SAM" id="MobiDB-lite"/>
    </source>
</evidence>
<comment type="caution">
    <text evidence="2">The sequence shown here is derived from an EMBL/GenBank/DDBJ whole genome shotgun (WGS) entry which is preliminary data.</text>
</comment>